<dbReference type="PROSITE" id="PS51257">
    <property type="entry name" value="PROKAR_LIPOPROTEIN"/>
    <property type="match status" value="1"/>
</dbReference>
<accession>A0A4Q0NYY5</accession>
<comment type="caution">
    <text evidence="1">The sequence shown here is derived from an EMBL/GenBank/DDBJ whole genome shotgun (WGS) entry which is preliminary data.</text>
</comment>
<dbReference type="OrthoDB" id="1013052at2"/>
<evidence type="ECO:0000313" key="1">
    <source>
        <dbReference type="EMBL" id="RXG18150.1"/>
    </source>
</evidence>
<dbReference type="AlphaFoldDB" id="A0A4Q0NYY5"/>
<proteinExistence type="predicted"/>
<name>A0A4Q0NYY5_9FLAO</name>
<evidence type="ECO:0008006" key="3">
    <source>
        <dbReference type="Google" id="ProtNLM"/>
    </source>
</evidence>
<gene>
    <name evidence="1" type="ORF">DSM04_101339</name>
</gene>
<protein>
    <recommendedName>
        <fullName evidence="3">DUF5017 domain-containing protein</fullName>
    </recommendedName>
</protein>
<sequence>MKKFNYLIVVITIGVMSVGCDPVEDINDSLAANEPGISTVLDYTLTDDDYEDLELSFGNFSSLDDAKALIPQVLKNNFPVLGAGSLANVSFNIYDPIRVQDYAVNAADYEEAGLSEAYFSGLDDVQDFLDLKYPQAENGDYVNLTYQVLADEIAYTLDADDFDLIGDELADAYPDPASSAAQYSNFEKRDGSDSFWSDDMILEAINIVLADNFDNVSGQKYSVSYAIYDGSAGAESMTVQFDGNAYVAVGGVAYEFVDSDYELAATQLATAYPGPAANAGQFGSFDVRETSDNYWSPAMLLEAFNIVLDAQYPDSAEGNKFELTYAIYNGAVSTQVSSVIKEGDTFVIDETASVSTIEATAVYAYANNTWNKPFTLESEDYTEMEQRFPNFDDEDEAIYKLQIFLGREFPYAEEGDFVAVAYAFYDGSTSTEYANFVFKNGSFVNIPSVVESSLQFGNDGSTWVPDNTIAYSLAGADYILIADALAAEYPAQTASMAQYGNLDRRSGNAAYWSDDMIVEGMNVLLDEIAPSAAEGQKYAVTFDIYNGSNTTETFYLIKTDGAWVLQ</sequence>
<reference evidence="1 2" key="1">
    <citation type="submission" date="2018-07" db="EMBL/GenBank/DDBJ databases">
        <title>Leeuwenhoekiella genomics.</title>
        <authorList>
            <person name="Tahon G."/>
            <person name="Willems A."/>
        </authorList>
    </citation>
    <scope>NUCLEOTIDE SEQUENCE [LARGE SCALE GENOMIC DNA]</scope>
    <source>
        <strain evidence="1 2">R-50232</strain>
    </source>
</reference>
<dbReference type="EMBL" id="QOVI01000001">
    <property type="protein sequence ID" value="RXG18150.1"/>
    <property type="molecule type" value="Genomic_DNA"/>
</dbReference>
<keyword evidence="2" id="KW-1185">Reference proteome</keyword>
<dbReference type="RefSeq" id="WP_128759728.1">
    <property type="nucleotide sequence ID" value="NZ_QOVI01000001.1"/>
</dbReference>
<evidence type="ECO:0000313" key="2">
    <source>
        <dbReference type="Proteomes" id="UP000289821"/>
    </source>
</evidence>
<organism evidence="1 2">
    <name type="scientific">Leeuwenhoekiella aestuarii</name>
    <dbReference type="NCBI Taxonomy" id="2249426"/>
    <lineage>
        <taxon>Bacteria</taxon>
        <taxon>Pseudomonadati</taxon>
        <taxon>Bacteroidota</taxon>
        <taxon>Flavobacteriia</taxon>
        <taxon>Flavobacteriales</taxon>
        <taxon>Flavobacteriaceae</taxon>
        <taxon>Leeuwenhoekiella</taxon>
    </lineage>
</organism>
<dbReference type="Proteomes" id="UP000289821">
    <property type="component" value="Unassembled WGS sequence"/>
</dbReference>